<gene>
    <name evidence="7" type="ORF">DF3PB_10059</name>
</gene>
<protein>
    <submittedName>
        <fullName evidence="7">Cation transporter</fullName>
    </submittedName>
</protein>
<evidence type="ECO:0000259" key="6">
    <source>
        <dbReference type="Pfam" id="PF01545"/>
    </source>
</evidence>
<dbReference type="GO" id="GO:0005385">
    <property type="term" value="F:zinc ion transmembrane transporter activity"/>
    <property type="evidence" value="ECO:0007669"/>
    <property type="project" value="TreeGrafter"/>
</dbReference>
<evidence type="ECO:0000256" key="5">
    <source>
        <dbReference type="SAM" id="Phobius"/>
    </source>
</evidence>
<dbReference type="AlphaFoldDB" id="A0A380T9A3"/>
<evidence type="ECO:0000313" key="7">
    <source>
        <dbReference type="EMBL" id="SUS03307.1"/>
    </source>
</evidence>
<dbReference type="InterPro" id="IPR027469">
    <property type="entry name" value="Cation_efflux_TMD_sf"/>
</dbReference>
<evidence type="ECO:0000256" key="4">
    <source>
        <dbReference type="ARBA" id="ARBA00023136"/>
    </source>
</evidence>
<evidence type="ECO:0000256" key="2">
    <source>
        <dbReference type="ARBA" id="ARBA00022692"/>
    </source>
</evidence>
<keyword evidence="2 5" id="KW-0812">Transmembrane</keyword>
<keyword evidence="3 5" id="KW-1133">Transmembrane helix</keyword>
<dbReference type="InterPro" id="IPR050681">
    <property type="entry name" value="CDF/SLC30A"/>
</dbReference>
<dbReference type="InterPro" id="IPR058533">
    <property type="entry name" value="Cation_efflux_TM"/>
</dbReference>
<name>A0A380T9A3_9ZZZZ</name>
<proteinExistence type="predicted"/>
<evidence type="ECO:0000256" key="1">
    <source>
        <dbReference type="ARBA" id="ARBA00004141"/>
    </source>
</evidence>
<dbReference type="GO" id="GO:0005886">
    <property type="term" value="C:plasma membrane"/>
    <property type="evidence" value="ECO:0007669"/>
    <property type="project" value="TreeGrafter"/>
</dbReference>
<feature type="transmembrane region" description="Helical" evidence="5">
    <location>
        <begin position="85"/>
        <end position="105"/>
    </location>
</feature>
<feature type="transmembrane region" description="Helical" evidence="5">
    <location>
        <begin position="59"/>
        <end position="78"/>
    </location>
</feature>
<dbReference type="SUPFAM" id="SSF161111">
    <property type="entry name" value="Cation efflux protein transmembrane domain-like"/>
    <property type="match status" value="1"/>
</dbReference>
<dbReference type="EMBL" id="UIDG01000001">
    <property type="protein sequence ID" value="SUS03307.1"/>
    <property type="molecule type" value="Genomic_DNA"/>
</dbReference>
<accession>A0A380T9A3</accession>
<reference evidence="7" key="1">
    <citation type="submission" date="2018-07" db="EMBL/GenBank/DDBJ databases">
        <authorList>
            <person name="Quirk P.G."/>
            <person name="Krulwich T.A."/>
        </authorList>
    </citation>
    <scope>NUCLEOTIDE SEQUENCE</scope>
</reference>
<feature type="transmembrane region" description="Helical" evidence="5">
    <location>
        <begin position="180"/>
        <end position="198"/>
    </location>
</feature>
<feature type="domain" description="Cation efflux protein transmembrane" evidence="6">
    <location>
        <begin position="26"/>
        <end position="204"/>
    </location>
</feature>
<feature type="transmembrane region" description="Helical" evidence="5">
    <location>
        <begin position="157"/>
        <end position="174"/>
    </location>
</feature>
<organism evidence="7">
    <name type="scientific">metagenome</name>
    <dbReference type="NCBI Taxonomy" id="256318"/>
    <lineage>
        <taxon>unclassified sequences</taxon>
        <taxon>metagenomes</taxon>
    </lineage>
</organism>
<keyword evidence="4 5" id="KW-0472">Membrane</keyword>
<dbReference type="Gene3D" id="1.20.1510.10">
    <property type="entry name" value="Cation efflux protein transmembrane domain"/>
    <property type="match status" value="1"/>
</dbReference>
<feature type="transmembrane region" description="Helical" evidence="5">
    <location>
        <begin position="25"/>
        <end position="47"/>
    </location>
</feature>
<sequence>MAGCCENDACASNAGPKVDPIWRRALWVALVVNATMFAAEIAAGFAASSSALQADALDFLGDSANYAISLGVAGLGLAVRSRTAFFKGATLLLLGLWVVGSAGWRAATGGTVPHADVMGVVGLVALIANAGVALMLFRFRRGDADMRSVWICSRNDAIGNVAVMLAALGVFGTGTLWPDVIVAAIMAALSITGGWTIMRQAMSEMRATKRGAMVAAE</sequence>
<evidence type="ECO:0000256" key="3">
    <source>
        <dbReference type="ARBA" id="ARBA00022989"/>
    </source>
</evidence>
<dbReference type="PANTHER" id="PTHR11562">
    <property type="entry name" value="CATION EFFLUX PROTEIN/ ZINC TRANSPORTER"/>
    <property type="match status" value="1"/>
</dbReference>
<feature type="transmembrane region" description="Helical" evidence="5">
    <location>
        <begin position="117"/>
        <end position="137"/>
    </location>
</feature>
<dbReference type="Pfam" id="PF01545">
    <property type="entry name" value="Cation_efflux"/>
    <property type="match status" value="1"/>
</dbReference>
<comment type="subcellular location">
    <subcellularLocation>
        <location evidence="1">Membrane</location>
        <topology evidence="1">Multi-pass membrane protein</topology>
    </subcellularLocation>
</comment>
<dbReference type="PANTHER" id="PTHR11562:SF17">
    <property type="entry name" value="RE54080P-RELATED"/>
    <property type="match status" value="1"/>
</dbReference>